<organism evidence="9 10">
    <name type="scientific">Salix viminalis</name>
    <name type="common">Common osier</name>
    <name type="synonym">Basket willow</name>
    <dbReference type="NCBI Taxonomy" id="40686"/>
    <lineage>
        <taxon>Eukaryota</taxon>
        <taxon>Viridiplantae</taxon>
        <taxon>Streptophyta</taxon>
        <taxon>Embryophyta</taxon>
        <taxon>Tracheophyta</taxon>
        <taxon>Spermatophyta</taxon>
        <taxon>Magnoliopsida</taxon>
        <taxon>eudicotyledons</taxon>
        <taxon>Gunneridae</taxon>
        <taxon>Pentapetalae</taxon>
        <taxon>rosids</taxon>
        <taxon>fabids</taxon>
        <taxon>Malpighiales</taxon>
        <taxon>Salicaceae</taxon>
        <taxon>Saliceae</taxon>
        <taxon>Salix</taxon>
    </lineage>
</organism>
<evidence type="ECO:0000256" key="5">
    <source>
        <dbReference type="ARBA" id="ARBA00023136"/>
    </source>
</evidence>
<reference evidence="9" key="1">
    <citation type="submission" date="2022-11" db="EMBL/GenBank/DDBJ databases">
        <authorList>
            <person name="Hyden B.L."/>
            <person name="Feng K."/>
            <person name="Yates T."/>
            <person name="Jawdy S."/>
            <person name="Smart L.B."/>
            <person name="Muchero W."/>
        </authorList>
    </citation>
    <scope>NUCLEOTIDE SEQUENCE</scope>
    <source>
        <tissue evidence="9">Shoot tip</tissue>
    </source>
</reference>
<dbReference type="PANTHER" id="PTHR12822">
    <property type="entry name" value="PROTEIN YIPF"/>
    <property type="match status" value="1"/>
</dbReference>
<reference evidence="9" key="2">
    <citation type="journal article" date="2023" name="Int. J. Mol. Sci.">
        <title>De Novo Assembly and Annotation of 11 Diverse Shrub Willow (Salix) Genomes Reveals Novel Gene Organization in Sex-Linked Regions.</title>
        <authorList>
            <person name="Hyden B."/>
            <person name="Feng K."/>
            <person name="Yates T.B."/>
            <person name="Jawdy S."/>
            <person name="Cereghino C."/>
            <person name="Smart L.B."/>
            <person name="Muchero W."/>
        </authorList>
    </citation>
    <scope>NUCLEOTIDE SEQUENCE [LARGE SCALE GENOMIC DNA]</scope>
    <source>
        <tissue evidence="9">Shoot tip</tissue>
    </source>
</reference>
<keyword evidence="3 7" id="KW-0812">Transmembrane</keyword>
<dbReference type="OrthoDB" id="10256463at2759"/>
<gene>
    <name evidence="9" type="ORF">OIU85_023685</name>
</gene>
<feature type="domain" description="Yip1" evidence="8">
    <location>
        <begin position="299"/>
        <end position="419"/>
    </location>
</feature>
<protein>
    <recommendedName>
        <fullName evidence="8">Yip1 domain-containing protein</fullName>
    </recommendedName>
</protein>
<evidence type="ECO:0000256" key="6">
    <source>
        <dbReference type="SAM" id="MobiDB-lite"/>
    </source>
</evidence>
<feature type="region of interest" description="Disordered" evidence="6">
    <location>
        <begin position="1"/>
        <end position="24"/>
    </location>
</feature>
<dbReference type="InterPro" id="IPR006977">
    <property type="entry name" value="Yip1_dom"/>
</dbReference>
<dbReference type="GO" id="GO:0005794">
    <property type="term" value="C:Golgi apparatus"/>
    <property type="evidence" value="ECO:0007669"/>
    <property type="project" value="InterPro"/>
</dbReference>
<dbReference type="GO" id="GO:0016020">
    <property type="term" value="C:membrane"/>
    <property type="evidence" value="ECO:0007669"/>
    <property type="project" value="UniProtKB-SubCell"/>
</dbReference>
<sequence length="455" mass="51631">MASSSHHQKQLSLIPRDTHSRGGCITHEMKTSISIEGSKKKETITTKTTHKLRPIIKGNHIALEQEVVNQKKKTVIDKQKLGVREEKHEVREKKIVNCITVEKGKHEVREKKIVNCTKVEKEKKRIPHKHGSGGTLELKFQNFSAGVHVSWINPLQAIYQDVPAVTESPHTLQWSVVVTSQFGKQRERELSLTIISLLAIYLVQYLLWSLKEKKRLSCIMKILKQVCKTLPTNINGGGGRGYQTLGSPPDCVSCTHGSTKTNSLMTSWWWEHVHLSCYISFKVNFLLSEKNLSSNNPTIGRIDANPDLYGPVWVSTTLIFVLASLGNLATYLIEKHTDHKASWSFDVGYVNVAVFSVYGYAIVVPLAFYFLLRYLKSNPKLIQLWCMWGYSLFIFIPSSFLLVIPIEVLRWIIVLAAGIDSAWKSKMNPEDQNVNQREFAWKLYCCGVMVGMACM</sequence>
<feature type="transmembrane region" description="Helical" evidence="7">
    <location>
        <begin position="190"/>
        <end position="207"/>
    </location>
</feature>
<dbReference type="GO" id="GO:0031267">
    <property type="term" value="F:small GTPase binding"/>
    <property type="evidence" value="ECO:0007669"/>
    <property type="project" value="InterPro"/>
</dbReference>
<proteinExistence type="inferred from homology"/>
<keyword evidence="4 7" id="KW-1133">Transmembrane helix</keyword>
<comment type="similarity">
    <text evidence="2">Belongs to the YIP1 family.</text>
</comment>
<keyword evidence="10" id="KW-1185">Reference proteome</keyword>
<dbReference type="Proteomes" id="UP001151529">
    <property type="component" value="Chromosome 10"/>
</dbReference>
<evidence type="ECO:0000256" key="1">
    <source>
        <dbReference type="ARBA" id="ARBA00004141"/>
    </source>
</evidence>
<feature type="transmembrane region" description="Helical" evidence="7">
    <location>
        <begin position="384"/>
        <end position="402"/>
    </location>
</feature>
<comment type="subcellular location">
    <subcellularLocation>
        <location evidence="1">Membrane</location>
        <topology evidence="1">Multi-pass membrane protein</topology>
    </subcellularLocation>
</comment>
<dbReference type="EMBL" id="JAPFFL010000006">
    <property type="protein sequence ID" value="KAJ6720496.1"/>
    <property type="molecule type" value="Genomic_DNA"/>
</dbReference>
<keyword evidence="5 7" id="KW-0472">Membrane</keyword>
<feature type="transmembrane region" description="Helical" evidence="7">
    <location>
        <begin position="353"/>
        <end position="372"/>
    </location>
</feature>
<dbReference type="Pfam" id="PF04893">
    <property type="entry name" value="Yip1"/>
    <property type="match status" value="1"/>
</dbReference>
<feature type="transmembrane region" description="Helical" evidence="7">
    <location>
        <begin position="308"/>
        <end position="333"/>
    </location>
</feature>
<evidence type="ECO:0000259" key="8">
    <source>
        <dbReference type="Pfam" id="PF04893"/>
    </source>
</evidence>
<accession>A0A9Q0TZ76</accession>
<dbReference type="PANTHER" id="PTHR12822:SF5">
    <property type="entry name" value="PROTEIN YIP"/>
    <property type="match status" value="1"/>
</dbReference>
<evidence type="ECO:0000256" key="2">
    <source>
        <dbReference type="ARBA" id="ARBA00010596"/>
    </source>
</evidence>
<evidence type="ECO:0000313" key="9">
    <source>
        <dbReference type="EMBL" id="KAJ6720496.1"/>
    </source>
</evidence>
<name>A0A9Q0TZ76_SALVM</name>
<dbReference type="AlphaFoldDB" id="A0A9Q0TZ76"/>
<evidence type="ECO:0000256" key="3">
    <source>
        <dbReference type="ARBA" id="ARBA00022692"/>
    </source>
</evidence>
<evidence type="ECO:0000256" key="7">
    <source>
        <dbReference type="SAM" id="Phobius"/>
    </source>
</evidence>
<evidence type="ECO:0000313" key="10">
    <source>
        <dbReference type="Proteomes" id="UP001151529"/>
    </source>
</evidence>
<comment type="caution">
    <text evidence="9">The sequence shown here is derived from an EMBL/GenBank/DDBJ whole genome shotgun (WGS) entry which is preliminary data.</text>
</comment>
<dbReference type="InterPro" id="IPR039765">
    <property type="entry name" value="Yip5/YIPF1/YIPF2"/>
</dbReference>
<evidence type="ECO:0000256" key="4">
    <source>
        <dbReference type="ARBA" id="ARBA00022989"/>
    </source>
</evidence>
<dbReference type="GO" id="GO:0016192">
    <property type="term" value="P:vesicle-mediated transport"/>
    <property type="evidence" value="ECO:0007669"/>
    <property type="project" value="InterPro"/>
</dbReference>